<evidence type="ECO:0000313" key="1">
    <source>
        <dbReference type="EMBL" id="RKP21204.1"/>
    </source>
</evidence>
<dbReference type="Proteomes" id="UP000281549">
    <property type="component" value="Unassembled WGS sequence"/>
</dbReference>
<dbReference type="SUPFAM" id="SSF48371">
    <property type="entry name" value="ARM repeat"/>
    <property type="match status" value="1"/>
</dbReference>
<dbReference type="Pfam" id="PF13646">
    <property type="entry name" value="HEAT_2"/>
    <property type="match status" value="1"/>
</dbReference>
<name>A0A4P9YNN7_ROZAC</name>
<dbReference type="InterPro" id="IPR011989">
    <property type="entry name" value="ARM-like"/>
</dbReference>
<dbReference type="EMBL" id="ML004977">
    <property type="protein sequence ID" value="RKP21204.1"/>
    <property type="molecule type" value="Genomic_DNA"/>
</dbReference>
<evidence type="ECO:0000313" key="2">
    <source>
        <dbReference type="Proteomes" id="UP000281549"/>
    </source>
</evidence>
<gene>
    <name evidence="1" type="ORF">ROZALSC1DRAFT_20721</name>
</gene>
<organism evidence="1 2">
    <name type="scientific">Rozella allomycis (strain CSF55)</name>
    <dbReference type="NCBI Taxonomy" id="988480"/>
    <lineage>
        <taxon>Eukaryota</taxon>
        <taxon>Fungi</taxon>
        <taxon>Fungi incertae sedis</taxon>
        <taxon>Cryptomycota</taxon>
        <taxon>Cryptomycota incertae sedis</taxon>
        <taxon>Rozella</taxon>
    </lineage>
</organism>
<evidence type="ECO:0008006" key="3">
    <source>
        <dbReference type="Google" id="ProtNLM"/>
    </source>
</evidence>
<reference evidence="2" key="1">
    <citation type="journal article" date="2018" name="Nat. Microbiol.">
        <title>Leveraging single-cell genomics to expand the fungal tree of life.</title>
        <authorList>
            <person name="Ahrendt S.R."/>
            <person name="Quandt C.A."/>
            <person name="Ciobanu D."/>
            <person name="Clum A."/>
            <person name="Salamov A."/>
            <person name="Andreopoulos B."/>
            <person name="Cheng J.F."/>
            <person name="Woyke T."/>
            <person name="Pelin A."/>
            <person name="Henrissat B."/>
            <person name="Reynolds N.K."/>
            <person name="Benny G.L."/>
            <person name="Smith M.E."/>
            <person name="James T.Y."/>
            <person name="Grigoriev I.V."/>
        </authorList>
    </citation>
    <scope>NUCLEOTIDE SEQUENCE [LARGE SCALE GENOMIC DNA]</scope>
    <source>
        <strain evidence="2">CSF55</strain>
    </source>
</reference>
<sequence length="205" mass="23051">MTRRLLNSFLIAFDDHHSTTACALKCKNSLIINALVQKSDDCFTKTRAYALKALGNIGIKDEKVLNCIIWTLEHDNSPTVRIQACKVVEELKLPIAPLKDKSDDEKSIISSAISIKNEKSEMKFADSYCESIFYLLHSLAKNDSSNNVKATAEQVLRNLNCFIYDLEIVGNSELDSSIFTDEATVLTQVREMTTKKSITEYIMTL</sequence>
<dbReference type="Gene3D" id="1.25.10.10">
    <property type="entry name" value="Leucine-rich Repeat Variant"/>
    <property type="match status" value="1"/>
</dbReference>
<dbReference type="InterPro" id="IPR016024">
    <property type="entry name" value="ARM-type_fold"/>
</dbReference>
<protein>
    <recommendedName>
        <fullName evidence="3">HEAT repeat domain-containing protein</fullName>
    </recommendedName>
</protein>
<proteinExistence type="predicted"/>
<accession>A0A4P9YNN7</accession>
<dbReference type="AlphaFoldDB" id="A0A4P9YNN7"/>